<feature type="transmembrane region" description="Helical" evidence="7">
    <location>
        <begin position="261"/>
        <end position="280"/>
    </location>
</feature>
<dbReference type="Pfam" id="PF01553">
    <property type="entry name" value="Acyltransferase"/>
    <property type="match status" value="1"/>
</dbReference>
<dbReference type="CDD" id="cd07989">
    <property type="entry name" value="LPLAT_AGPAT-like"/>
    <property type="match status" value="1"/>
</dbReference>
<dbReference type="OrthoDB" id="9803968at2"/>
<dbReference type="CDD" id="cd06173">
    <property type="entry name" value="MFS_MefA_like"/>
    <property type="match status" value="1"/>
</dbReference>
<protein>
    <submittedName>
        <fullName evidence="9">Lysophospholipid transporter lplT</fullName>
    </submittedName>
</protein>
<dbReference type="SUPFAM" id="SSF69593">
    <property type="entry name" value="Glycerol-3-phosphate (1)-acyltransferase"/>
    <property type="match status" value="1"/>
</dbReference>
<evidence type="ECO:0000256" key="2">
    <source>
        <dbReference type="ARBA" id="ARBA00022448"/>
    </source>
</evidence>
<dbReference type="RefSeq" id="WP_072576423.1">
    <property type="nucleotide sequence ID" value="NZ_LWHB01000071.1"/>
</dbReference>
<name>A0A380MQ16_9GAMM</name>
<dbReference type="Gene3D" id="1.20.1250.20">
    <property type="entry name" value="MFS general substrate transporter like domains"/>
    <property type="match status" value="1"/>
</dbReference>
<feature type="transmembrane region" description="Helical" evidence="7">
    <location>
        <begin position="145"/>
        <end position="165"/>
    </location>
</feature>
<dbReference type="SMART" id="SM00563">
    <property type="entry name" value="PlsC"/>
    <property type="match status" value="1"/>
</dbReference>
<feature type="transmembrane region" description="Helical" evidence="7">
    <location>
        <begin position="171"/>
        <end position="191"/>
    </location>
</feature>
<dbReference type="EMBL" id="UHIC01000001">
    <property type="protein sequence ID" value="SUO94156.1"/>
    <property type="molecule type" value="Genomic_DNA"/>
</dbReference>
<gene>
    <name evidence="9" type="primary">lplT</name>
    <name evidence="9" type="ORF">NCTC13337_00595</name>
</gene>
<comment type="subcellular location">
    <subcellularLocation>
        <location evidence="1">Cell membrane</location>
        <topology evidence="1">Multi-pass membrane protein</topology>
    </subcellularLocation>
</comment>
<feature type="transmembrane region" description="Helical" evidence="7">
    <location>
        <begin position="102"/>
        <end position="124"/>
    </location>
</feature>
<dbReference type="SUPFAM" id="SSF103473">
    <property type="entry name" value="MFS general substrate transporter"/>
    <property type="match status" value="1"/>
</dbReference>
<dbReference type="InterPro" id="IPR036259">
    <property type="entry name" value="MFS_trans_sf"/>
</dbReference>
<evidence type="ECO:0000256" key="4">
    <source>
        <dbReference type="ARBA" id="ARBA00022692"/>
    </source>
</evidence>
<accession>A0A380MQ16</accession>
<dbReference type="PANTHER" id="PTHR43266">
    <property type="entry name" value="MACROLIDE-EFFLUX PROTEIN"/>
    <property type="match status" value="1"/>
</dbReference>
<feature type="transmembrane region" description="Helical" evidence="7">
    <location>
        <begin position="78"/>
        <end position="96"/>
    </location>
</feature>
<dbReference type="Pfam" id="PF07690">
    <property type="entry name" value="MFS_1"/>
    <property type="match status" value="1"/>
</dbReference>
<keyword evidence="5 7" id="KW-1133">Transmembrane helix</keyword>
<feature type="transmembrane region" description="Helical" evidence="7">
    <location>
        <begin position="287"/>
        <end position="310"/>
    </location>
</feature>
<dbReference type="GO" id="GO:0022857">
    <property type="term" value="F:transmembrane transporter activity"/>
    <property type="evidence" value="ECO:0007669"/>
    <property type="project" value="InterPro"/>
</dbReference>
<dbReference type="InterPro" id="IPR002123">
    <property type="entry name" value="Plipid/glycerol_acylTrfase"/>
</dbReference>
<feature type="transmembrane region" description="Helical" evidence="7">
    <location>
        <begin position="45"/>
        <end position="66"/>
    </location>
</feature>
<proteinExistence type="predicted"/>
<keyword evidence="2" id="KW-0813">Transport</keyword>
<feature type="transmembrane region" description="Helical" evidence="7">
    <location>
        <begin position="366"/>
        <end position="388"/>
    </location>
</feature>
<dbReference type="GO" id="GO:0005886">
    <property type="term" value="C:plasma membrane"/>
    <property type="evidence" value="ECO:0007669"/>
    <property type="project" value="UniProtKB-SubCell"/>
</dbReference>
<evidence type="ECO:0000256" key="6">
    <source>
        <dbReference type="ARBA" id="ARBA00023136"/>
    </source>
</evidence>
<keyword evidence="6 7" id="KW-0472">Membrane</keyword>
<evidence type="ECO:0000313" key="10">
    <source>
        <dbReference type="Proteomes" id="UP000254601"/>
    </source>
</evidence>
<keyword evidence="10" id="KW-1185">Reference proteome</keyword>
<feature type="transmembrane region" description="Helical" evidence="7">
    <location>
        <begin position="394"/>
        <end position="415"/>
    </location>
</feature>
<evidence type="ECO:0000259" key="8">
    <source>
        <dbReference type="SMART" id="SM00563"/>
    </source>
</evidence>
<feature type="transmembrane region" description="Helical" evidence="7">
    <location>
        <begin position="330"/>
        <end position="354"/>
    </location>
</feature>
<feature type="domain" description="Phospholipid/glycerol acyltransferase" evidence="8">
    <location>
        <begin position="451"/>
        <end position="567"/>
    </location>
</feature>
<evidence type="ECO:0000256" key="1">
    <source>
        <dbReference type="ARBA" id="ARBA00004651"/>
    </source>
</evidence>
<dbReference type="AlphaFoldDB" id="A0A380MQ16"/>
<dbReference type="PANTHER" id="PTHR43266:SF2">
    <property type="entry name" value="MAJOR FACILITATOR SUPERFAMILY (MFS) PROFILE DOMAIN-CONTAINING PROTEIN"/>
    <property type="match status" value="1"/>
</dbReference>
<keyword evidence="4 7" id="KW-0812">Transmembrane</keyword>
<evidence type="ECO:0000256" key="5">
    <source>
        <dbReference type="ARBA" id="ARBA00022989"/>
    </source>
</evidence>
<sequence length="619" mass="68779">MFFFSQRFFPFFITQFFGAFNDNLFKNAMLIFFSLTFTSQTLSLYTNLAMALFILPMFLFSAWSGLVADRLDKRRLILWLKGLELAIVIGGIAAFLTQSPSLMMLVLCLLGLQSAFFGPVKYGILPERLDNRELMLGNGYVEAGTFLAILAGTLLGADLVGRAYSENIGLWPFYLVMLSAAGIGAIAAWFIPKKGGEKATLPPFHPWQQTKSLLKYSYQRKNLFNAILAISWFWMIGAVLLTQIPQYSMEILGGTPQVTTYLLALFSVGIGLGSVSANALTKGNIDIGVSAFAAFLMLIFLVAITVLAAYQQPSVNPMGFIDFWHSSAFIPTTLAFLGMAFSGGWYVVPLYALLQAKSEEGHKSQIIAANNIINSFFMVLISLISILILSVLGLPMAVVFGLVAIVHLFIAIKLFHTAPYFILRLIAQTISHSGYRLRFEGMENIPAKGAALLICNHVSYMDALILIAAVRRPIRFIIYYKIFQVPFLNWLFRNAQTIPIAGRHEDISIFNRSFDLAAEMLEKGELVLIFPEGSLTKDGEVADFRRGVELILKRTPVPVIPMYLDGLWGSFYSHKSGMFKGLPKTFRPKVKLTIGAPLSSETPVNEMKKVLVELNNNNN</sequence>
<feature type="transmembrane region" description="Helical" evidence="7">
    <location>
        <begin position="223"/>
        <end position="241"/>
    </location>
</feature>
<keyword evidence="3" id="KW-1003">Cell membrane</keyword>
<organism evidence="9 10">
    <name type="scientific">Suttonella ornithocola</name>
    <dbReference type="NCBI Taxonomy" id="279832"/>
    <lineage>
        <taxon>Bacteria</taxon>
        <taxon>Pseudomonadati</taxon>
        <taxon>Pseudomonadota</taxon>
        <taxon>Gammaproteobacteria</taxon>
        <taxon>Cardiobacteriales</taxon>
        <taxon>Cardiobacteriaceae</taxon>
        <taxon>Suttonella</taxon>
    </lineage>
</organism>
<dbReference type="Proteomes" id="UP000254601">
    <property type="component" value="Unassembled WGS sequence"/>
</dbReference>
<dbReference type="InterPro" id="IPR011701">
    <property type="entry name" value="MFS"/>
</dbReference>
<dbReference type="GO" id="GO:0016746">
    <property type="term" value="F:acyltransferase activity"/>
    <property type="evidence" value="ECO:0007669"/>
    <property type="project" value="InterPro"/>
</dbReference>
<evidence type="ECO:0000256" key="3">
    <source>
        <dbReference type="ARBA" id="ARBA00022475"/>
    </source>
</evidence>
<evidence type="ECO:0000256" key="7">
    <source>
        <dbReference type="SAM" id="Phobius"/>
    </source>
</evidence>
<reference evidence="9 10" key="1">
    <citation type="submission" date="2018-06" db="EMBL/GenBank/DDBJ databases">
        <authorList>
            <consortium name="Pathogen Informatics"/>
            <person name="Doyle S."/>
        </authorList>
    </citation>
    <scope>NUCLEOTIDE SEQUENCE [LARGE SCALE GENOMIC DNA]</scope>
    <source>
        <strain evidence="9 10">NCTC13337</strain>
    </source>
</reference>
<evidence type="ECO:0000313" key="9">
    <source>
        <dbReference type="EMBL" id="SUO94156.1"/>
    </source>
</evidence>